<gene>
    <name evidence="2" type="ORF">VSX56_19915</name>
</gene>
<comment type="caution">
    <text evidence="2">The sequence shown here is derived from an EMBL/GenBank/DDBJ whole genome shotgun (WGS) entry which is preliminary data.</text>
</comment>
<dbReference type="Proteomes" id="UP001438953">
    <property type="component" value="Unassembled WGS sequence"/>
</dbReference>
<dbReference type="PROSITE" id="PS50943">
    <property type="entry name" value="HTH_CROC1"/>
    <property type="match status" value="1"/>
</dbReference>
<name>A0ABV1SM86_9RHOB</name>
<dbReference type="InterPro" id="IPR010982">
    <property type="entry name" value="Lambda_DNA-bd_dom_sf"/>
</dbReference>
<dbReference type="SUPFAM" id="SSF47413">
    <property type="entry name" value="lambda repressor-like DNA-binding domains"/>
    <property type="match status" value="1"/>
</dbReference>
<feature type="domain" description="HTH cro/C1-type" evidence="1">
    <location>
        <begin position="55"/>
        <end position="109"/>
    </location>
</feature>
<dbReference type="RefSeq" id="WP_350939303.1">
    <property type="nucleotide sequence ID" value="NZ_JAYWLC010000044.1"/>
</dbReference>
<keyword evidence="3" id="KW-1185">Reference proteome</keyword>
<evidence type="ECO:0000259" key="1">
    <source>
        <dbReference type="PROSITE" id="PS50943"/>
    </source>
</evidence>
<evidence type="ECO:0000313" key="3">
    <source>
        <dbReference type="Proteomes" id="UP001438953"/>
    </source>
</evidence>
<dbReference type="Pfam" id="PF01381">
    <property type="entry name" value="HTH_3"/>
    <property type="match status" value="1"/>
</dbReference>
<reference evidence="2 3" key="1">
    <citation type="submission" date="2024-06" db="EMBL/GenBank/DDBJ databases">
        <title>Thioclava kandeliae sp. nov. from a rhizosphere soil sample of Kandelia candel in a mangrove.</title>
        <authorList>
            <person name="Mu T."/>
        </authorList>
    </citation>
    <scope>NUCLEOTIDE SEQUENCE [LARGE SCALE GENOMIC DNA]</scope>
    <source>
        <strain evidence="2 3">CPCC 100088</strain>
    </source>
</reference>
<dbReference type="Gene3D" id="1.10.260.40">
    <property type="entry name" value="lambda repressor-like DNA-binding domains"/>
    <property type="match status" value="1"/>
</dbReference>
<sequence length="110" mass="12105">MNEMITITRAEYDRLKEAAEDLADLRAFDAAKACDSEGFPSELVERIVLGGESPLRVFREYRGYNQSELGRISGVNRVLIADIEAGRKNGSTSSLKKLAIALNVSLDDLV</sequence>
<protein>
    <submittedName>
        <fullName evidence="2">Helix-turn-helix transcriptional regulator</fullName>
    </submittedName>
</protein>
<dbReference type="CDD" id="cd00093">
    <property type="entry name" value="HTH_XRE"/>
    <property type="match status" value="1"/>
</dbReference>
<organism evidence="2 3">
    <name type="scientific">Thioclava kandeliae</name>
    <dbReference type="NCBI Taxonomy" id="3070818"/>
    <lineage>
        <taxon>Bacteria</taxon>
        <taxon>Pseudomonadati</taxon>
        <taxon>Pseudomonadota</taxon>
        <taxon>Alphaproteobacteria</taxon>
        <taxon>Rhodobacterales</taxon>
        <taxon>Paracoccaceae</taxon>
        <taxon>Thioclava</taxon>
    </lineage>
</organism>
<evidence type="ECO:0000313" key="2">
    <source>
        <dbReference type="EMBL" id="MER5174022.1"/>
    </source>
</evidence>
<dbReference type="EMBL" id="JAYWLC010000044">
    <property type="protein sequence ID" value="MER5174022.1"/>
    <property type="molecule type" value="Genomic_DNA"/>
</dbReference>
<proteinExistence type="predicted"/>
<dbReference type="InterPro" id="IPR001387">
    <property type="entry name" value="Cro/C1-type_HTH"/>
</dbReference>
<accession>A0ABV1SM86</accession>
<dbReference type="SMART" id="SM00530">
    <property type="entry name" value="HTH_XRE"/>
    <property type="match status" value="1"/>
</dbReference>